<evidence type="ECO:0008006" key="5">
    <source>
        <dbReference type="Google" id="ProtNLM"/>
    </source>
</evidence>
<dbReference type="Proteomes" id="UP000218334">
    <property type="component" value="Unassembled WGS sequence"/>
</dbReference>
<proteinExistence type="predicted"/>
<feature type="transmembrane region" description="Helical" evidence="2">
    <location>
        <begin position="34"/>
        <end position="53"/>
    </location>
</feature>
<dbReference type="STRING" id="1076256.A0A2H3BBZ1"/>
<keyword evidence="2" id="KW-0472">Membrane</keyword>
<keyword evidence="4" id="KW-1185">Reference proteome</keyword>
<accession>A0A2H3BBZ1</accession>
<protein>
    <recommendedName>
        <fullName evidence="5">Transmembrane protein</fullName>
    </recommendedName>
</protein>
<evidence type="ECO:0000313" key="4">
    <source>
        <dbReference type="Proteomes" id="UP000218334"/>
    </source>
</evidence>
<evidence type="ECO:0000256" key="2">
    <source>
        <dbReference type="SAM" id="Phobius"/>
    </source>
</evidence>
<organism evidence="3 4">
    <name type="scientific">Armillaria solidipes</name>
    <dbReference type="NCBI Taxonomy" id="1076256"/>
    <lineage>
        <taxon>Eukaryota</taxon>
        <taxon>Fungi</taxon>
        <taxon>Dikarya</taxon>
        <taxon>Basidiomycota</taxon>
        <taxon>Agaricomycotina</taxon>
        <taxon>Agaricomycetes</taxon>
        <taxon>Agaricomycetidae</taxon>
        <taxon>Agaricales</taxon>
        <taxon>Marasmiineae</taxon>
        <taxon>Physalacriaceae</taxon>
        <taxon>Armillaria</taxon>
    </lineage>
</organism>
<dbReference type="AlphaFoldDB" id="A0A2H3BBZ1"/>
<feature type="compositionally biased region" description="Polar residues" evidence="1">
    <location>
        <begin position="83"/>
        <end position="107"/>
    </location>
</feature>
<feature type="transmembrane region" description="Helical" evidence="2">
    <location>
        <begin position="120"/>
        <end position="142"/>
    </location>
</feature>
<gene>
    <name evidence="3" type="ORF">ARMSODRAFT_982231</name>
</gene>
<reference evidence="4" key="1">
    <citation type="journal article" date="2017" name="Nat. Ecol. Evol.">
        <title>Genome expansion and lineage-specific genetic innovations in the forest pathogenic fungi Armillaria.</title>
        <authorList>
            <person name="Sipos G."/>
            <person name="Prasanna A.N."/>
            <person name="Walter M.C."/>
            <person name="O'Connor E."/>
            <person name="Balint B."/>
            <person name="Krizsan K."/>
            <person name="Kiss B."/>
            <person name="Hess J."/>
            <person name="Varga T."/>
            <person name="Slot J."/>
            <person name="Riley R."/>
            <person name="Boka B."/>
            <person name="Rigling D."/>
            <person name="Barry K."/>
            <person name="Lee J."/>
            <person name="Mihaltcheva S."/>
            <person name="LaButti K."/>
            <person name="Lipzen A."/>
            <person name="Waldron R."/>
            <person name="Moloney N.M."/>
            <person name="Sperisen C."/>
            <person name="Kredics L."/>
            <person name="Vagvoelgyi C."/>
            <person name="Patrignani A."/>
            <person name="Fitzpatrick D."/>
            <person name="Nagy I."/>
            <person name="Doyle S."/>
            <person name="Anderson J.B."/>
            <person name="Grigoriev I.V."/>
            <person name="Gueldener U."/>
            <person name="Muensterkoetter M."/>
            <person name="Nagy L.G."/>
        </authorList>
    </citation>
    <scope>NUCLEOTIDE SEQUENCE [LARGE SCALE GENOMIC DNA]</scope>
    <source>
        <strain evidence="4">28-4</strain>
    </source>
</reference>
<keyword evidence="2" id="KW-1133">Transmembrane helix</keyword>
<name>A0A2H3BBZ1_9AGAR</name>
<keyword evidence="2" id="KW-0812">Transmembrane</keyword>
<sequence length="250" mass="27019">MFTLLPSHGDGSKRRNQFDKHWTVLRAGVVDNPYGAIVVRACALWICGFINLVRDRDRRAIQVLGHFAQPSCFNSSSTESVQMLSTANDPPIGPSNQSVQSTATAPPNTNSTRRNRRTSIILSAVIGSAVSLLLVFGGVASVQKETPEMMPYVGDESQDAIEGNLTGSRAEDQRARGGSIGTTLLIDTSESQSAQQQEAPQAALGDVVAEVLRLRAQVLAGFSSSLQNGKQEGFKAMHSIRRQSMYQERS</sequence>
<dbReference type="EMBL" id="KZ293485">
    <property type="protein sequence ID" value="PBK60566.1"/>
    <property type="molecule type" value="Genomic_DNA"/>
</dbReference>
<evidence type="ECO:0000313" key="3">
    <source>
        <dbReference type="EMBL" id="PBK60566.1"/>
    </source>
</evidence>
<feature type="region of interest" description="Disordered" evidence="1">
    <location>
        <begin position="83"/>
        <end position="116"/>
    </location>
</feature>
<evidence type="ECO:0000256" key="1">
    <source>
        <dbReference type="SAM" id="MobiDB-lite"/>
    </source>
</evidence>